<dbReference type="AlphaFoldDB" id="A0A0U0RBC5"/>
<organism evidence="2 3">
    <name type="scientific">Mycobacterium tuberculosis</name>
    <dbReference type="NCBI Taxonomy" id="1773"/>
    <lineage>
        <taxon>Bacteria</taxon>
        <taxon>Bacillati</taxon>
        <taxon>Actinomycetota</taxon>
        <taxon>Actinomycetes</taxon>
        <taxon>Mycobacteriales</taxon>
        <taxon>Mycobacteriaceae</taxon>
        <taxon>Mycobacterium</taxon>
        <taxon>Mycobacterium tuberculosis complex</taxon>
    </lineage>
</organism>
<dbReference type="EMBL" id="CSAE01000260">
    <property type="protein sequence ID" value="COV96553.1"/>
    <property type="molecule type" value="Genomic_DNA"/>
</dbReference>
<feature type="compositionally biased region" description="Polar residues" evidence="1">
    <location>
        <begin position="15"/>
        <end position="32"/>
    </location>
</feature>
<protein>
    <submittedName>
        <fullName evidence="2">Uncharacterized protein</fullName>
    </submittedName>
</protein>
<reference evidence="3" key="1">
    <citation type="submission" date="2015-03" db="EMBL/GenBank/DDBJ databases">
        <authorList>
            <consortium name="Pathogen Informatics"/>
        </authorList>
    </citation>
    <scope>NUCLEOTIDE SEQUENCE [LARGE SCALE GENOMIC DNA]</scope>
    <source>
        <strain evidence="3">K00500041</strain>
    </source>
</reference>
<dbReference type="Proteomes" id="UP000038802">
    <property type="component" value="Unassembled WGS sequence"/>
</dbReference>
<evidence type="ECO:0000313" key="3">
    <source>
        <dbReference type="Proteomes" id="UP000038802"/>
    </source>
</evidence>
<feature type="region of interest" description="Disordered" evidence="1">
    <location>
        <begin position="1"/>
        <end position="49"/>
    </location>
</feature>
<gene>
    <name evidence="2" type="ORF">ERS007703_02408</name>
</gene>
<proteinExistence type="predicted"/>
<sequence length="49" mass="4963">MSARRKGSAEATTAPGRSSSPVETTGTINTAAPTPRFGIEVATATEGDR</sequence>
<name>A0A0U0RBC5_MYCTX</name>
<evidence type="ECO:0000256" key="1">
    <source>
        <dbReference type="SAM" id="MobiDB-lite"/>
    </source>
</evidence>
<accession>A0A0U0RBC5</accession>
<evidence type="ECO:0000313" key="2">
    <source>
        <dbReference type="EMBL" id="COV96553.1"/>
    </source>
</evidence>